<dbReference type="Pfam" id="PF00582">
    <property type="entry name" value="Usp"/>
    <property type="match status" value="1"/>
</dbReference>
<dbReference type="AlphaFoldDB" id="A0AAD5Y2D5"/>
<dbReference type="Proteomes" id="UP001210925">
    <property type="component" value="Unassembled WGS sequence"/>
</dbReference>
<protein>
    <recommendedName>
        <fullName evidence="1">UspA domain-containing protein</fullName>
    </recommendedName>
</protein>
<evidence type="ECO:0000313" key="2">
    <source>
        <dbReference type="EMBL" id="KAJ3255779.1"/>
    </source>
</evidence>
<organism evidence="2 3">
    <name type="scientific">Boothiomyces macroporosus</name>
    <dbReference type="NCBI Taxonomy" id="261099"/>
    <lineage>
        <taxon>Eukaryota</taxon>
        <taxon>Fungi</taxon>
        <taxon>Fungi incertae sedis</taxon>
        <taxon>Chytridiomycota</taxon>
        <taxon>Chytridiomycota incertae sedis</taxon>
        <taxon>Chytridiomycetes</taxon>
        <taxon>Rhizophydiales</taxon>
        <taxon>Terramycetaceae</taxon>
        <taxon>Boothiomyces</taxon>
    </lineage>
</organism>
<gene>
    <name evidence="2" type="ORF">HK103_006037</name>
</gene>
<dbReference type="PANTHER" id="PTHR31964">
    <property type="entry name" value="ADENINE NUCLEOTIDE ALPHA HYDROLASES-LIKE SUPERFAMILY PROTEIN"/>
    <property type="match status" value="1"/>
</dbReference>
<dbReference type="InterPro" id="IPR006015">
    <property type="entry name" value="Universal_stress_UspA"/>
</dbReference>
<dbReference type="EMBL" id="JADGKB010000060">
    <property type="protein sequence ID" value="KAJ3255779.1"/>
    <property type="molecule type" value="Genomic_DNA"/>
</dbReference>
<evidence type="ECO:0000259" key="1">
    <source>
        <dbReference type="Pfam" id="PF00582"/>
    </source>
</evidence>
<dbReference type="SUPFAM" id="SSF52402">
    <property type="entry name" value="Adenine nucleotide alpha hydrolases-like"/>
    <property type="match status" value="1"/>
</dbReference>
<dbReference type="PRINTS" id="PR01438">
    <property type="entry name" value="UNVRSLSTRESS"/>
</dbReference>
<dbReference type="InterPro" id="IPR006016">
    <property type="entry name" value="UspA"/>
</dbReference>
<proteinExistence type="predicted"/>
<dbReference type="Gene3D" id="3.40.50.620">
    <property type="entry name" value="HUPs"/>
    <property type="match status" value="1"/>
</dbReference>
<keyword evidence="3" id="KW-1185">Reference proteome</keyword>
<accession>A0AAD5Y2D5</accession>
<evidence type="ECO:0000313" key="3">
    <source>
        <dbReference type="Proteomes" id="UP001210925"/>
    </source>
</evidence>
<dbReference type="CDD" id="cd23659">
    <property type="entry name" value="USP_At3g01520-like"/>
    <property type="match status" value="1"/>
</dbReference>
<comment type="caution">
    <text evidence="2">The sequence shown here is derived from an EMBL/GenBank/DDBJ whole genome shotgun (WGS) entry which is preliminary data.</text>
</comment>
<dbReference type="InterPro" id="IPR014729">
    <property type="entry name" value="Rossmann-like_a/b/a_fold"/>
</dbReference>
<reference evidence="2" key="1">
    <citation type="submission" date="2020-05" db="EMBL/GenBank/DDBJ databases">
        <title>Phylogenomic resolution of chytrid fungi.</title>
        <authorList>
            <person name="Stajich J.E."/>
            <person name="Amses K."/>
            <person name="Simmons R."/>
            <person name="Seto K."/>
            <person name="Myers J."/>
            <person name="Bonds A."/>
            <person name="Quandt C.A."/>
            <person name="Barry K."/>
            <person name="Liu P."/>
            <person name="Grigoriev I."/>
            <person name="Longcore J.E."/>
            <person name="James T.Y."/>
        </authorList>
    </citation>
    <scope>NUCLEOTIDE SEQUENCE</scope>
    <source>
        <strain evidence="2">PLAUS21</strain>
    </source>
</reference>
<sequence>MMVEEYVEGANDLFNATRTILIPVDHSEYSIHAVEWAIQNWINPKTDRVFFVFCRQVDPPAAFLADADLVITNATTYNGFEAANEESKQDACHMLKAYSDLIKQAGIHHTCISLIGNPKEELLNWIEKHNPTLVVMGNRGLGAIKKMFLGSVSQYLLDNAKVPITIVPLKCQ</sequence>
<feature type="domain" description="UspA" evidence="1">
    <location>
        <begin position="18"/>
        <end position="168"/>
    </location>
</feature>
<name>A0AAD5Y2D5_9FUNG</name>
<dbReference type="PANTHER" id="PTHR31964:SF113">
    <property type="entry name" value="USPA DOMAIN-CONTAINING PROTEIN"/>
    <property type="match status" value="1"/>
</dbReference>